<proteinExistence type="predicted"/>
<dbReference type="Proteomes" id="UP001049176">
    <property type="component" value="Chromosome 6"/>
</dbReference>
<dbReference type="AlphaFoldDB" id="A0A9P7RXC4"/>
<protein>
    <submittedName>
        <fullName evidence="1">Uncharacterized protein</fullName>
    </submittedName>
</protein>
<reference evidence="1" key="1">
    <citation type="journal article" date="2021" name="Genome Biol. Evol.">
        <title>The assembled and annotated genome of the fairy-ring fungus Marasmius oreades.</title>
        <authorList>
            <person name="Hiltunen M."/>
            <person name="Ament-Velasquez S.L."/>
            <person name="Johannesson H."/>
        </authorList>
    </citation>
    <scope>NUCLEOTIDE SEQUENCE</scope>
    <source>
        <strain evidence="1">03SP1</strain>
    </source>
</reference>
<keyword evidence="2" id="KW-1185">Reference proteome</keyword>
<name>A0A9P7RXC4_9AGAR</name>
<accession>A0A9P7RXC4</accession>
<dbReference type="KEGG" id="more:E1B28_010458"/>
<evidence type="ECO:0000313" key="2">
    <source>
        <dbReference type="Proteomes" id="UP001049176"/>
    </source>
</evidence>
<comment type="caution">
    <text evidence="1">The sequence shown here is derived from an EMBL/GenBank/DDBJ whole genome shotgun (WGS) entry which is preliminary data.</text>
</comment>
<sequence length="320" mass="35950">MPFSKPSSSSGSSSFFRNSSLTITPPTTLGKSSIPKSKLIIPKTLHQLFRVNANSLHPSSISPLPAANVRRASIRMPHLRRLPFAKPAPHPTLTTRISTPSAPYYRLMKHESRCLQNISSGIYVAFEDDARSFEGKAVEEELRAEDGRRFTHIIQISRTINLFSSPIISYSTDRHSTKHLHLSILPRPHDQYEHHMWILQFDPELTGLTAEQAEMCLDSSYFYPEKRFTLTDNGVTRLGSRQMAAAREFISRSTSTSRVLVTGPRDFRTDVMSIVACVLASTYKSPLADVVNSIDRLQGVENVWQGCISRVGVEYIQEVC</sequence>
<dbReference type="RefSeq" id="XP_043007892.1">
    <property type="nucleotide sequence ID" value="XM_043155424.1"/>
</dbReference>
<gene>
    <name evidence="1" type="ORF">E1B28_010458</name>
</gene>
<organism evidence="1 2">
    <name type="scientific">Marasmius oreades</name>
    <name type="common">fairy-ring Marasmius</name>
    <dbReference type="NCBI Taxonomy" id="181124"/>
    <lineage>
        <taxon>Eukaryota</taxon>
        <taxon>Fungi</taxon>
        <taxon>Dikarya</taxon>
        <taxon>Basidiomycota</taxon>
        <taxon>Agaricomycotina</taxon>
        <taxon>Agaricomycetes</taxon>
        <taxon>Agaricomycetidae</taxon>
        <taxon>Agaricales</taxon>
        <taxon>Marasmiineae</taxon>
        <taxon>Marasmiaceae</taxon>
        <taxon>Marasmius</taxon>
    </lineage>
</organism>
<dbReference type="GeneID" id="66079534"/>
<evidence type="ECO:0000313" key="1">
    <source>
        <dbReference type="EMBL" id="KAG7091422.1"/>
    </source>
</evidence>
<dbReference type="EMBL" id="CM032186">
    <property type="protein sequence ID" value="KAG7091422.1"/>
    <property type="molecule type" value="Genomic_DNA"/>
</dbReference>
<dbReference type="OrthoDB" id="2913041at2759"/>